<comment type="caution">
    <text evidence="2">The sequence shown here is derived from an EMBL/GenBank/DDBJ whole genome shotgun (WGS) entry which is preliminary data.</text>
</comment>
<evidence type="ECO:0000256" key="1">
    <source>
        <dbReference type="SAM" id="Phobius"/>
    </source>
</evidence>
<dbReference type="Proteomes" id="UP001165069">
    <property type="component" value="Unassembled WGS sequence"/>
</dbReference>
<evidence type="ECO:0000313" key="2">
    <source>
        <dbReference type="EMBL" id="GLH71749.1"/>
    </source>
</evidence>
<keyword evidence="3" id="KW-1185">Reference proteome</keyword>
<organism evidence="2 3">
    <name type="scientific">Geothrix limicola</name>
    <dbReference type="NCBI Taxonomy" id="2927978"/>
    <lineage>
        <taxon>Bacteria</taxon>
        <taxon>Pseudomonadati</taxon>
        <taxon>Acidobacteriota</taxon>
        <taxon>Holophagae</taxon>
        <taxon>Holophagales</taxon>
        <taxon>Holophagaceae</taxon>
        <taxon>Geothrix</taxon>
    </lineage>
</organism>
<keyword evidence="1" id="KW-0812">Transmembrane</keyword>
<evidence type="ECO:0000313" key="3">
    <source>
        <dbReference type="Proteomes" id="UP001165069"/>
    </source>
</evidence>
<dbReference type="EMBL" id="BSDE01000001">
    <property type="protein sequence ID" value="GLH71749.1"/>
    <property type="molecule type" value="Genomic_DNA"/>
</dbReference>
<keyword evidence="1" id="KW-1133">Transmembrane helix</keyword>
<gene>
    <name evidence="2" type="ORF">GETHLI_02510</name>
</gene>
<dbReference type="RefSeq" id="WP_285569249.1">
    <property type="nucleotide sequence ID" value="NZ_BSDE01000001.1"/>
</dbReference>
<keyword evidence="1" id="KW-0472">Membrane</keyword>
<feature type="transmembrane region" description="Helical" evidence="1">
    <location>
        <begin position="6"/>
        <end position="33"/>
    </location>
</feature>
<protein>
    <submittedName>
        <fullName evidence="2">Uncharacterized protein</fullName>
    </submittedName>
</protein>
<sequence length="49" mass="5104">MGNLGLMEILLVLIAIVPGGVLTVGGILGFLAFRKVSALEKALKARNLL</sequence>
<proteinExistence type="predicted"/>
<reference evidence="2 3" key="1">
    <citation type="journal article" date="2023" name="Antonie Van Leeuwenhoek">
        <title>Mesoterricola silvestris gen. nov., sp. nov., Mesoterricola sediminis sp. nov., Geothrix oryzae sp. nov., Geothrix edaphica sp. nov., Geothrix rubra sp. nov., and Geothrix limicola sp. nov., six novel members of Acidobacteriota isolated from soils.</title>
        <authorList>
            <person name="Itoh H."/>
            <person name="Sugisawa Y."/>
            <person name="Mise K."/>
            <person name="Xu Z."/>
            <person name="Kuniyasu M."/>
            <person name="Ushijima N."/>
            <person name="Kawano K."/>
            <person name="Kobayashi E."/>
            <person name="Shiratori Y."/>
            <person name="Masuda Y."/>
            <person name="Senoo K."/>
        </authorList>
    </citation>
    <scope>NUCLEOTIDE SEQUENCE [LARGE SCALE GENOMIC DNA]</scope>
    <source>
        <strain evidence="2 3">Red804</strain>
    </source>
</reference>
<accession>A0ABQ5QB25</accession>
<name>A0ABQ5QB25_9BACT</name>